<dbReference type="KEGG" id="pgn:PGN_0951"/>
<dbReference type="Proteomes" id="UP000008842">
    <property type="component" value="Chromosome"/>
</dbReference>
<evidence type="ECO:0000259" key="1">
    <source>
        <dbReference type="Pfam" id="PF07863"/>
    </source>
</evidence>
<sequence length="125" mass="13720">MVFCYCVPMVAGWVIGAGGGIGSYGRNVNQTAQRGTQGTYTGSKAMIGGAQVLLPVMSFDVSKGHSLKGSKFPPVEKEISTNGKFIFHPWKDSFPLVEIRRVPNSRLTHNKMNEQKCLLIVQRPH</sequence>
<proteinExistence type="predicted"/>
<evidence type="ECO:0000313" key="3">
    <source>
        <dbReference type="EMBL" id="BAG34434.1"/>
    </source>
</evidence>
<dbReference type="Pfam" id="PF07863">
    <property type="entry name" value="CtnDOT_TraJ"/>
    <property type="match status" value="1"/>
</dbReference>
<reference evidence="2 4" key="1">
    <citation type="journal article" date="2008" name="DNA Res.">
        <title>Determination of the genome sequence of Porphyromonas gingivalis strain ATCC 33277 and genomic comparison with strain W83 revealed extensive genome rearrangements in P. gingivalis.</title>
        <authorList>
            <person name="Naito M."/>
            <person name="Hirakawa H."/>
            <person name="Yamashita A."/>
            <person name="Ohara N."/>
            <person name="Shoji M."/>
            <person name="Yukitake H."/>
            <person name="Nakayama K."/>
            <person name="Toh H."/>
            <person name="Yoshimura F."/>
            <person name="Kuhara S."/>
            <person name="Hattori M."/>
            <person name="Hayashi T."/>
            <person name="Nakayama K."/>
        </authorList>
    </citation>
    <scope>NUCLEOTIDE SEQUENCE [LARGE SCALE GENOMIC DNA]</scope>
    <source>
        <strain evidence="2">ATCC 33277</strain>
        <strain evidence="4">ATCC 33277 / DSM 20709 / CIP 103683 / JCM 12257 / NCTC 11834 / 2561</strain>
    </source>
</reference>
<protein>
    <recommendedName>
        <fullName evidence="1">Conjugative transposon TraJ C-terminal domain-containing protein</fullName>
    </recommendedName>
</protein>
<dbReference type="BioCyc" id="PGIN431947:G1G2V-2140-MONOMER"/>
<dbReference type="EMBL" id="AP009380">
    <property type="protein sequence ID" value="BAG33470.1"/>
    <property type="molecule type" value="Genomic_DNA"/>
</dbReference>
<organism evidence="2 4">
    <name type="scientific">Porphyromonas gingivalis (strain ATCC 33277 / DSM 20709 / CIP 103683 / JCM 12257 / NCTC 11834 / 2561)</name>
    <dbReference type="NCBI Taxonomy" id="431947"/>
    <lineage>
        <taxon>Bacteria</taxon>
        <taxon>Pseudomonadati</taxon>
        <taxon>Bacteroidota</taxon>
        <taxon>Bacteroidia</taxon>
        <taxon>Bacteroidales</taxon>
        <taxon>Porphyromonadaceae</taxon>
        <taxon>Porphyromonas</taxon>
    </lineage>
</organism>
<dbReference type="InterPro" id="IPR012424">
    <property type="entry name" value="Conjugative_transposon_TraJ_C"/>
</dbReference>
<evidence type="ECO:0000313" key="4">
    <source>
        <dbReference type="Proteomes" id="UP000008842"/>
    </source>
</evidence>
<accession>B2RJC5</accession>
<dbReference type="EMBL" id="AP009380">
    <property type="protein sequence ID" value="BAG34434.1"/>
    <property type="molecule type" value="Genomic_DNA"/>
</dbReference>
<dbReference type="AlphaFoldDB" id="B2RJC5"/>
<dbReference type="KEGG" id="pgn:PGN_1915"/>
<evidence type="ECO:0000313" key="2">
    <source>
        <dbReference type="EMBL" id="BAG33470.1"/>
    </source>
</evidence>
<name>B2RJC5_PORG3</name>
<gene>
    <name evidence="2" type="ordered locus">PGN_0951</name>
    <name evidence="3" type="ordered locus">PGN_1915</name>
</gene>
<dbReference type="BioCyc" id="PGIN431947:G1G2V-1063-MONOMER"/>
<feature type="domain" description="Conjugative transposon TraJ C-terminal" evidence="1">
    <location>
        <begin position="4"/>
        <end position="50"/>
    </location>
</feature>
<dbReference type="HOGENOM" id="CLU_153207_0_0_10"/>